<dbReference type="AlphaFoldDB" id="A0A3M6UWP0"/>
<feature type="coiled-coil region" evidence="1">
    <location>
        <begin position="146"/>
        <end position="210"/>
    </location>
</feature>
<dbReference type="EMBL" id="RCHS01000571">
    <property type="protein sequence ID" value="RMX57934.1"/>
    <property type="molecule type" value="Genomic_DNA"/>
</dbReference>
<evidence type="ECO:0000256" key="1">
    <source>
        <dbReference type="SAM" id="Coils"/>
    </source>
</evidence>
<gene>
    <name evidence="2" type="ORF">pdam_00021948</name>
</gene>
<organism evidence="2 3">
    <name type="scientific">Pocillopora damicornis</name>
    <name type="common">Cauliflower coral</name>
    <name type="synonym">Millepora damicornis</name>
    <dbReference type="NCBI Taxonomy" id="46731"/>
    <lineage>
        <taxon>Eukaryota</taxon>
        <taxon>Metazoa</taxon>
        <taxon>Cnidaria</taxon>
        <taxon>Anthozoa</taxon>
        <taxon>Hexacorallia</taxon>
        <taxon>Scleractinia</taxon>
        <taxon>Astrocoeniina</taxon>
        <taxon>Pocilloporidae</taxon>
        <taxon>Pocillopora</taxon>
    </lineage>
</organism>
<comment type="caution">
    <text evidence="2">The sequence shown here is derived from an EMBL/GenBank/DDBJ whole genome shotgun (WGS) entry which is preliminary data.</text>
</comment>
<reference evidence="2 3" key="1">
    <citation type="journal article" date="2018" name="Sci. Rep.">
        <title>Comparative analysis of the Pocillopora damicornis genome highlights role of immune system in coral evolution.</title>
        <authorList>
            <person name="Cunning R."/>
            <person name="Bay R.A."/>
            <person name="Gillette P."/>
            <person name="Baker A.C."/>
            <person name="Traylor-Knowles N."/>
        </authorList>
    </citation>
    <scope>NUCLEOTIDE SEQUENCE [LARGE SCALE GENOMIC DNA]</scope>
    <source>
        <strain evidence="2">RSMAS</strain>
        <tissue evidence="2">Whole animal</tissue>
    </source>
</reference>
<keyword evidence="3" id="KW-1185">Reference proteome</keyword>
<name>A0A3M6UWP0_POCDA</name>
<sequence>MWQMAFDPSKYYVLRVCRTKCPFIHPHTMLSHTLQAVDHYFYLRVSLSGDLGKQNHRQRRSCSDRPLTKGETAVALNSSADSALLFGFGTGTVVRSWLIPLISNRRKCNCHLGLLCKRNGPFRNPATHHRRATSQSQTTGSCILSLSDAINESERLSRHAKQHEENREIEELNNDTQELVDLVKTKEKVIEELKNSLVEARNCVSAMEEEIRS</sequence>
<dbReference type="Proteomes" id="UP000275408">
    <property type="component" value="Unassembled WGS sequence"/>
</dbReference>
<protein>
    <submittedName>
        <fullName evidence="2">Uncharacterized protein</fullName>
    </submittedName>
</protein>
<accession>A0A3M6UWP0</accession>
<evidence type="ECO:0000313" key="2">
    <source>
        <dbReference type="EMBL" id="RMX57934.1"/>
    </source>
</evidence>
<proteinExistence type="predicted"/>
<evidence type="ECO:0000313" key="3">
    <source>
        <dbReference type="Proteomes" id="UP000275408"/>
    </source>
</evidence>
<keyword evidence="1" id="KW-0175">Coiled coil</keyword>